<evidence type="ECO:0000259" key="10">
    <source>
        <dbReference type="Pfam" id="PF00662"/>
    </source>
</evidence>
<dbReference type="GO" id="GO:0005886">
    <property type="term" value="C:plasma membrane"/>
    <property type="evidence" value="ECO:0007669"/>
    <property type="project" value="UniProtKB-SubCell"/>
</dbReference>
<feature type="transmembrane region" description="Helical" evidence="8">
    <location>
        <begin position="177"/>
        <end position="199"/>
    </location>
</feature>
<evidence type="ECO:0000256" key="2">
    <source>
        <dbReference type="ARBA" id="ARBA00005346"/>
    </source>
</evidence>
<dbReference type="PANTHER" id="PTHR42703:SF1">
    <property type="entry name" value="NA(+)_H(+) ANTIPORTER SUBUNIT D1"/>
    <property type="match status" value="1"/>
</dbReference>
<proteinExistence type="inferred from homology"/>
<feature type="domain" description="NADH:quinone oxidoreductase/Mrp antiporter transmembrane" evidence="9">
    <location>
        <begin position="141"/>
        <end position="439"/>
    </location>
</feature>
<evidence type="ECO:0000313" key="12">
    <source>
        <dbReference type="Proteomes" id="UP000009232"/>
    </source>
</evidence>
<keyword evidence="11" id="KW-0560">Oxidoreductase</keyword>
<evidence type="ECO:0000259" key="9">
    <source>
        <dbReference type="Pfam" id="PF00361"/>
    </source>
</evidence>
<dbReference type="InterPro" id="IPR001750">
    <property type="entry name" value="ND/Mrp_TM"/>
</dbReference>
<dbReference type="InterPro" id="IPR001516">
    <property type="entry name" value="Proton_antipo_N"/>
</dbReference>
<dbReference type="EMBL" id="CP002776">
    <property type="protein sequence ID" value="AEG31991.1"/>
    <property type="molecule type" value="Genomic_DNA"/>
</dbReference>
<protein>
    <submittedName>
        <fullName evidence="11">NADH dehydrogenase (Quinone)</fullName>
        <ecNumber evidence="11">1.6.99.5</ecNumber>
    </submittedName>
</protein>
<dbReference type="eggNOG" id="COG1009">
    <property type="taxonomic scope" value="Bacteria"/>
</dbReference>
<gene>
    <name evidence="11" type="ordered locus">Thicy_1224</name>
</gene>
<organism evidence="11 12">
    <name type="scientific">Thiomicrospira cyclica (strain DSM 14477 / JCM 11371 / ALM1)</name>
    <name type="common">Thioalkalimicrobium cyclicum</name>
    <dbReference type="NCBI Taxonomy" id="717773"/>
    <lineage>
        <taxon>Bacteria</taxon>
        <taxon>Pseudomonadati</taxon>
        <taxon>Pseudomonadota</taxon>
        <taxon>Gammaproteobacteria</taxon>
        <taxon>Thiotrichales</taxon>
        <taxon>Piscirickettsiaceae</taxon>
        <taxon>Thiomicrospira</taxon>
    </lineage>
</organism>
<dbReference type="PRINTS" id="PR01437">
    <property type="entry name" value="NUOXDRDTASE4"/>
</dbReference>
<evidence type="ECO:0000256" key="5">
    <source>
        <dbReference type="ARBA" id="ARBA00022989"/>
    </source>
</evidence>
<dbReference type="Pfam" id="PF00662">
    <property type="entry name" value="Proton_antipo_N"/>
    <property type="match status" value="1"/>
</dbReference>
<keyword evidence="5 8" id="KW-1133">Transmembrane helix</keyword>
<feature type="transmembrane region" description="Helical" evidence="8">
    <location>
        <begin position="292"/>
        <end position="310"/>
    </location>
</feature>
<name>F6D8Z1_THICA</name>
<dbReference type="STRING" id="717773.Thicy_1224"/>
<dbReference type="Pfam" id="PF00361">
    <property type="entry name" value="Proton_antipo_M"/>
    <property type="match status" value="1"/>
</dbReference>
<dbReference type="InterPro" id="IPR050586">
    <property type="entry name" value="CPA3_Na-H_Antiporter_D"/>
</dbReference>
<dbReference type="InterPro" id="IPR003918">
    <property type="entry name" value="NADH_UbQ_OxRdtase"/>
</dbReference>
<evidence type="ECO:0000256" key="6">
    <source>
        <dbReference type="ARBA" id="ARBA00023136"/>
    </source>
</evidence>
<reference evidence="11 12" key="1">
    <citation type="submission" date="2011-05" db="EMBL/GenBank/DDBJ databases">
        <title>Complete sequence of Thioalkalimicrobium cyclicum ALM1.</title>
        <authorList>
            <consortium name="US DOE Joint Genome Institute"/>
            <person name="Lucas S."/>
            <person name="Han J."/>
            <person name="Lapidus A."/>
            <person name="Cheng J.-F."/>
            <person name="Goodwin L."/>
            <person name="Pitluck S."/>
            <person name="Peters L."/>
            <person name="Mikhailova N."/>
            <person name="Davenport K."/>
            <person name="Han C."/>
            <person name="Tapia R."/>
            <person name="Land M."/>
            <person name="Hauser L."/>
            <person name="Kyrpides N."/>
            <person name="Ivanova N."/>
            <person name="Pagani I."/>
            <person name="Kappler U."/>
            <person name="Woyke T."/>
        </authorList>
    </citation>
    <scope>NUCLEOTIDE SEQUENCE [LARGE SCALE GENOMIC DNA]</scope>
    <source>
        <strain evidence="12">DSM 14477 / JCM 11371 / ALM1</strain>
    </source>
</reference>
<feature type="transmembrane region" description="Helical" evidence="8">
    <location>
        <begin position="261"/>
        <end position="280"/>
    </location>
</feature>
<dbReference type="GO" id="GO:0042773">
    <property type="term" value="P:ATP synthesis coupled electron transport"/>
    <property type="evidence" value="ECO:0007669"/>
    <property type="project" value="InterPro"/>
</dbReference>
<comment type="subcellular location">
    <subcellularLocation>
        <location evidence="1">Cell membrane</location>
        <topology evidence="1">Multi-pass membrane protein</topology>
    </subcellularLocation>
    <subcellularLocation>
        <location evidence="7">Membrane</location>
        <topology evidence="7">Multi-pass membrane protein</topology>
    </subcellularLocation>
</comment>
<feature type="transmembrane region" description="Helical" evidence="8">
    <location>
        <begin position="92"/>
        <end position="115"/>
    </location>
</feature>
<dbReference type="KEGG" id="tcy:Thicy_1224"/>
<feature type="transmembrane region" description="Helical" evidence="8">
    <location>
        <begin position="425"/>
        <end position="453"/>
    </location>
</feature>
<accession>F6D8Z1</accession>
<evidence type="ECO:0000256" key="3">
    <source>
        <dbReference type="ARBA" id="ARBA00022475"/>
    </source>
</evidence>
<evidence type="ECO:0000256" key="4">
    <source>
        <dbReference type="ARBA" id="ARBA00022692"/>
    </source>
</evidence>
<dbReference type="GO" id="GO:0016491">
    <property type="term" value="F:oxidoreductase activity"/>
    <property type="evidence" value="ECO:0007669"/>
    <property type="project" value="UniProtKB-KW"/>
</dbReference>
<feature type="transmembrane region" description="Helical" evidence="8">
    <location>
        <begin position="220"/>
        <end position="241"/>
    </location>
</feature>
<feature type="transmembrane region" description="Helical" evidence="8">
    <location>
        <begin position="387"/>
        <end position="405"/>
    </location>
</feature>
<keyword evidence="6 8" id="KW-0472">Membrane</keyword>
<keyword evidence="4 7" id="KW-0812">Transmembrane</keyword>
<feature type="transmembrane region" description="Helical" evidence="8">
    <location>
        <begin position="18"/>
        <end position="38"/>
    </location>
</feature>
<feature type="transmembrane region" description="Helical" evidence="8">
    <location>
        <begin position="474"/>
        <end position="494"/>
    </location>
</feature>
<feature type="domain" description="NADH-Ubiquinone oxidoreductase (complex I) chain 5 N-terminal" evidence="10">
    <location>
        <begin position="84"/>
        <end position="125"/>
    </location>
</feature>
<keyword evidence="3" id="KW-1003">Cell membrane</keyword>
<dbReference type="Proteomes" id="UP000009232">
    <property type="component" value="Chromosome"/>
</dbReference>
<feature type="transmembrane region" description="Helical" evidence="8">
    <location>
        <begin position="127"/>
        <end position="151"/>
    </location>
</feature>
<sequence length="513" mass="55814">MIETLIDSLISWTTAYSFWPLVIMGLSFGVALAVFLIAEERVWLRSTVNILAALVKLLLVLALMPSLLQGHVYEIGWTIVPGLTLLLKIDGLAMLFLVLSVFLWLLTTLYAIGYLEGGINRARFFGFFNLCVSATTGVAMAGNLFTFIIFYELLTLATWPLVVHRGTQKALDAGRIYLIYTLVGGLVLLTAAIGLHVLVGTQAFAVGGYLNDYWAANPDMAPVLFGLGLVFIAGFGVKAALFPFHGWLPTAMVAPAPVSSLLHAVAVVKAGAFGLTRFVYEIYGIHVFSDLYLHWVLLVLASFTIVYGSVRALYQSDIKKRLAFSTVSQVSYVALGLALAGPVGAIGGMIHIVHQGFMKITLFMAAGNYAETLGIHKIKELNGVGRVMPLTTLAFTIGALGMIGLPPLAGFITKWYLGLGAWESGFYWVIGVLVISSLLNAAYFLPTIYRAWFLPPPAEWPHRQVLSQRFETHFLLLAPPLVTTIMIIVLGVWAGHLATPLGWVSTLVASEFK</sequence>
<dbReference type="PANTHER" id="PTHR42703">
    <property type="entry name" value="NADH DEHYDROGENASE"/>
    <property type="match status" value="1"/>
</dbReference>
<evidence type="ECO:0000313" key="11">
    <source>
        <dbReference type="EMBL" id="AEG31991.1"/>
    </source>
</evidence>
<evidence type="ECO:0000256" key="7">
    <source>
        <dbReference type="RuleBase" id="RU000320"/>
    </source>
</evidence>
<evidence type="ECO:0000256" key="1">
    <source>
        <dbReference type="ARBA" id="ARBA00004651"/>
    </source>
</evidence>
<comment type="similarity">
    <text evidence="2">Belongs to the CPA3 antiporters (TC 2.A.63) subunit D family.</text>
</comment>
<evidence type="ECO:0000256" key="8">
    <source>
        <dbReference type="SAM" id="Phobius"/>
    </source>
</evidence>
<dbReference type="HOGENOM" id="CLU_007100_9_3_6"/>
<feature type="transmembrane region" description="Helical" evidence="8">
    <location>
        <begin position="330"/>
        <end position="353"/>
    </location>
</feature>
<keyword evidence="12" id="KW-1185">Reference proteome</keyword>
<dbReference type="AlphaFoldDB" id="F6D8Z1"/>
<dbReference type="EC" id="1.6.99.5" evidence="11"/>
<feature type="transmembrane region" description="Helical" evidence="8">
    <location>
        <begin position="50"/>
        <end position="72"/>
    </location>
</feature>
<dbReference type="OrthoDB" id="9811798at2"/>
<dbReference type="GO" id="GO:0008137">
    <property type="term" value="F:NADH dehydrogenase (ubiquinone) activity"/>
    <property type="evidence" value="ECO:0007669"/>
    <property type="project" value="InterPro"/>
</dbReference>